<gene>
    <name evidence="2" type="ORF">CYBJADRAFT_170137</name>
</gene>
<keyword evidence="3" id="KW-1185">Reference proteome</keyword>
<evidence type="ECO:0000313" key="2">
    <source>
        <dbReference type="EMBL" id="ODV70599.1"/>
    </source>
</evidence>
<dbReference type="AlphaFoldDB" id="A0A1E4RTJ2"/>
<evidence type="ECO:0000313" key="3">
    <source>
        <dbReference type="Proteomes" id="UP000094389"/>
    </source>
</evidence>
<reference evidence="2 3" key="1">
    <citation type="journal article" date="2016" name="Proc. Natl. Acad. Sci. U.S.A.">
        <title>Comparative genomics of biotechnologically important yeasts.</title>
        <authorList>
            <person name="Riley R."/>
            <person name="Haridas S."/>
            <person name="Wolfe K.H."/>
            <person name="Lopes M.R."/>
            <person name="Hittinger C.T."/>
            <person name="Goeker M."/>
            <person name="Salamov A.A."/>
            <person name="Wisecaver J.H."/>
            <person name="Long T.M."/>
            <person name="Calvey C.H."/>
            <person name="Aerts A.L."/>
            <person name="Barry K.W."/>
            <person name="Choi C."/>
            <person name="Clum A."/>
            <person name="Coughlan A.Y."/>
            <person name="Deshpande S."/>
            <person name="Douglass A.P."/>
            <person name="Hanson S.J."/>
            <person name="Klenk H.-P."/>
            <person name="LaButti K.M."/>
            <person name="Lapidus A."/>
            <person name="Lindquist E.A."/>
            <person name="Lipzen A.M."/>
            <person name="Meier-Kolthoff J.P."/>
            <person name="Ohm R.A."/>
            <person name="Otillar R.P."/>
            <person name="Pangilinan J.L."/>
            <person name="Peng Y."/>
            <person name="Rokas A."/>
            <person name="Rosa C.A."/>
            <person name="Scheuner C."/>
            <person name="Sibirny A.A."/>
            <person name="Slot J.C."/>
            <person name="Stielow J.B."/>
            <person name="Sun H."/>
            <person name="Kurtzman C.P."/>
            <person name="Blackwell M."/>
            <person name="Grigoriev I.V."/>
            <person name="Jeffries T.W."/>
        </authorList>
    </citation>
    <scope>NUCLEOTIDE SEQUENCE [LARGE SCALE GENOMIC DNA]</scope>
    <source>
        <strain evidence="3">ATCC 18201 / CBS 1600 / BCRC 20928 / JCM 3617 / NBRC 0987 / NRRL Y-1542</strain>
    </source>
</reference>
<dbReference type="EMBL" id="KV453970">
    <property type="protein sequence ID" value="ODV70599.1"/>
    <property type="molecule type" value="Genomic_DNA"/>
</dbReference>
<proteinExistence type="predicted"/>
<sequence length="93" mass="10478">MGYQQGIRSPNVCTPQQLLRLTNGVIIVSTLLIPTFYSFSPLDGDSASELGRLIQDNHHGMIQRCRMNIAAMVYSQRTCCDAWTQLPLLTFIF</sequence>
<keyword evidence="1" id="KW-0472">Membrane</keyword>
<protein>
    <submittedName>
        <fullName evidence="2">Uncharacterized protein</fullName>
    </submittedName>
</protein>
<evidence type="ECO:0000256" key="1">
    <source>
        <dbReference type="SAM" id="Phobius"/>
    </source>
</evidence>
<keyword evidence="1" id="KW-0812">Transmembrane</keyword>
<dbReference type="Proteomes" id="UP000094389">
    <property type="component" value="Unassembled WGS sequence"/>
</dbReference>
<accession>A0A1E4RTJ2</accession>
<feature type="transmembrane region" description="Helical" evidence="1">
    <location>
        <begin position="21"/>
        <end position="39"/>
    </location>
</feature>
<dbReference type="GeneID" id="30990478"/>
<dbReference type="RefSeq" id="XP_020067638.1">
    <property type="nucleotide sequence ID" value="XM_020216082.1"/>
</dbReference>
<organism evidence="2 3">
    <name type="scientific">Cyberlindnera jadinii (strain ATCC 18201 / CBS 1600 / BCRC 20928 / JCM 3617 / NBRC 0987 / NRRL Y-1542)</name>
    <name type="common">Torula yeast</name>
    <name type="synonym">Candida utilis</name>
    <dbReference type="NCBI Taxonomy" id="983966"/>
    <lineage>
        <taxon>Eukaryota</taxon>
        <taxon>Fungi</taxon>
        <taxon>Dikarya</taxon>
        <taxon>Ascomycota</taxon>
        <taxon>Saccharomycotina</taxon>
        <taxon>Saccharomycetes</taxon>
        <taxon>Phaffomycetales</taxon>
        <taxon>Phaffomycetaceae</taxon>
        <taxon>Cyberlindnera</taxon>
    </lineage>
</organism>
<keyword evidence="1" id="KW-1133">Transmembrane helix</keyword>
<name>A0A1E4RTJ2_CYBJN</name>